<dbReference type="FunFam" id="3.30.160.60:FF:000072">
    <property type="entry name" value="zinc finger protein 143 isoform X1"/>
    <property type="match status" value="1"/>
</dbReference>
<feature type="domain" description="C2H2-type" evidence="10">
    <location>
        <begin position="96"/>
        <end position="126"/>
    </location>
</feature>
<keyword evidence="6" id="KW-0805">Transcription regulation</keyword>
<dbReference type="GO" id="GO:0006357">
    <property type="term" value="P:regulation of transcription by RNA polymerase II"/>
    <property type="evidence" value="ECO:0007669"/>
    <property type="project" value="TreeGrafter"/>
</dbReference>
<evidence type="ECO:0000256" key="5">
    <source>
        <dbReference type="ARBA" id="ARBA00022833"/>
    </source>
</evidence>
<dbReference type="PROSITE" id="PS00028">
    <property type="entry name" value="ZINC_FINGER_C2H2_1"/>
    <property type="match status" value="16"/>
</dbReference>
<accession>A0A7R9Q0G0</accession>
<feature type="domain" description="C2H2-type" evidence="10">
    <location>
        <begin position="157"/>
        <end position="182"/>
    </location>
</feature>
<keyword evidence="8" id="KW-0539">Nucleus</keyword>
<evidence type="ECO:0000256" key="4">
    <source>
        <dbReference type="ARBA" id="ARBA00022771"/>
    </source>
</evidence>
<protein>
    <recommendedName>
        <fullName evidence="10">C2H2-type domain-containing protein</fullName>
    </recommendedName>
</protein>
<dbReference type="EMBL" id="CAJPIZ010004773">
    <property type="protein sequence ID" value="CAG2107920.1"/>
    <property type="molecule type" value="Genomic_DNA"/>
</dbReference>
<proteinExistence type="predicted"/>
<feature type="domain" description="C2H2-type" evidence="10">
    <location>
        <begin position="217"/>
        <end position="243"/>
    </location>
</feature>
<dbReference type="AlphaFoldDB" id="A0A7R9Q0G0"/>
<feature type="domain" description="C2H2-type" evidence="10">
    <location>
        <begin position="617"/>
        <end position="648"/>
    </location>
</feature>
<name>A0A7R9Q0G0_9ACAR</name>
<dbReference type="Proteomes" id="UP000759131">
    <property type="component" value="Unassembled WGS sequence"/>
</dbReference>
<keyword evidence="7" id="KW-0804">Transcription</keyword>
<evidence type="ECO:0000256" key="8">
    <source>
        <dbReference type="ARBA" id="ARBA00023242"/>
    </source>
</evidence>
<feature type="domain" description="C2H2-type" evidence="10">
    <location>
        <begin position="1016"/>
        <end position="1045"/>
    </location>
</feature>
<dbReference type="InterPro" id="IPR013087">
    <property type="entry name" value="Znf_C2H2_type"/>
</dbReference>
<feature type="domain" description="C2H2-type" evidence="10">
    <location>
        <begin position="1046"/>
        <end position="1075"/>
    </location>
</feature>
<evidence type="ECO:0000256" key="7">
    <source>
        <dbReference type="ARBA" id="ARBA00023163"/>
    </source>
</evidence>
<evidence type="ECO:0000256" key="2">
    <source>
        <dbReference type="ARBA" id="ARBA00022723"/>
    </source>
</evidence>
<evidence type="ECO:0000313" key="11">
    <source>
        <dbReference type="EMBL" id="CAD7627490.1"/>
    </source>
</evidence>
<feature type="domain" description="C2H2-type" evidence="10">
    <location>
        <begin position="127"/>
        <end position="156"/>
    </location>
</feature>
<reference evidence="11" key="1">
    <citation type="submission" date="2020-11" db="EMBL/GenBank/DDBJ databases">
        <authorList>
            <person name="Tran Van P."/>
        </authorList>
    </citation>
    <scope>NUCLEOTIDE SEQUENCE</scope>
</reference>
<feature type="domain" description="C2H2-type" evidence="10">
    <location>
        <begin position="453"/>
        <end position="478"/>
    </location>
</feature>
<evidence type="ECO:0000313" key="12">
    <source>
        <dbReference type="Proteomes" id="UP000759131"/>
    </source>
</evidence>
<feature type="domain" description="C2H2-type" evidence="10">
    <location>
        <begin position="586"/>
        <end position="615"/>
    </location>
</feature>
<keyword evidence="5" id="KW-0862">Zinc</keyword>
<evidence type="ECO:0000256" key="3">
    <source>
        <dbReference type="ARBA" id="ARBA00022737"/>
    </source>
</evidence>
<feature type="domain" description="C2H2-type" evidence="10">
    <location>
        <begin position="746"/>
        <end position="775"/>
    </location>
</feature>
<dbReference type="OrthoDB" id="3561125at2759"/>
<dbReference type="SUPFAM" id="SSF57667">
    <property type="entry name" value="beta-beta-alpha zinc fingers"/>
    <property type="match status" value="11"/>
</dbReference>
<dbReference type="PANTHER" id="PTHR46179:SF13">
    <property type="entry name" value="C2H2-TYPE DOMAIN-CONTAINING PROTEIN"/>
    <property type="match status" value="1"/>
</dbReference>
<keyword evidence="12" id="KW-1185">Reference proteome</keyword>
<dbReference type="PROSITE" id="PS50157">
    <property type="entry name" value="ZINC_FINGER_C2H2_2"/>
    <property type="match status" value="18"/>
</dbReference>
<comment type="subcellular location">
    <subcellularLocation>
        <location evidence="1">Nucleus</location>
    </subcellularLocation>
</comment>
<feature type="domain" description="C2H2-type" evidence="10">
    <location>
        <begin position="55"/>
        <end position="84"/>
    </location>
</feature>
<organism evidence="11">
    <name type="scientific">Medioppia subpectinata</name>
    <dbReference type="NCBI Taxonomy" id="1979941"/>
    <lineage>
        <taxon>Eukaryota</taxon>
        <taxon>Metazoa</taxon>
        <taxon>Ecdysozoa</taxon>
        <taxon>Arthropoda</taxon>
        <taxon>Chelicerata</taxon>
        <taxon>Arachnida</taxon>
        <taxon>Acari</taxon>
        <taxon>Acariformes</taxon>
        <taxon>Sarcoptiformes</taxon>
        <taxon>Oribatida</taxon>
        <taxon>Brachypylina</taxon>
        <taxon>Oppioidea</taxon>
        <taxon>Oppiidae</taxon>
        <taxon>Medioppia</taxon>
    </lineage>
</organism>
<keyword evidence="3" id="KW-0677">Repeat</keyword>
<dbReference type="Gene3D" id="3.30.160.60">
    <property type="entry name" value="Classic Zinc Finger"/>
    <property type="match status" value="13"/>
</dbReference>
<feature type="domain" description="C2H2-type" evidence="10">
    <location>
        <begin position="788"/>
        <end position="818"/>
    </location>
</feature>
<dbReference type="EMBL" id="OC859348">
    <property type="protein sequence ID" value="CAD7627490.1"/>
    <property type="molecule type" value="Genomic_DNA"/>
</dbReference>
<sequence>MKALNAHKKCHLKRIKDPNAPKRYHCEYEGCHYGANRAYNLKIHVKRRHLDLKEYKCSADGCGKRFVTKWHLRRHAKQHSQQSERHLSPHMRSNRYRCPEQDCRQHYAHPSGLRRHRRISHSTERPHRCDWPACEAAFTLKHSLTLHVARHTAGRDLKCPVDGCDKRFIDSKSLYNHKRKQHDLPFACDYPDCGLRFASLSELTAHHKRHEGAVRPFTCIHDGCGRNFFSNFVLRRHQMKCKHKVITRVATNQSIVDQNKIQEYVYIADTNEWTTREEAVVVNEEKELEVESTEDNSLPVEDIVNEEQIIKTDIGSDGCVDNTYYKKEIELETGDTDCKPIITDGDDATTNTDNTTTVWPLITEIVAINHSFVDRFSTQEEECLDATKERIIREEVVVVNEVESVKELSAVEKTAPVLGQLFAEKRFKISGLRANGSAAEANATPKSANNSQYKCGWIGCRQTFRLAGLLAVHQRLSHGSVAQPASEATVSTASAVQQPIQRLGRLRDYRLTHLASHTGRCSDDIQDSHTTPKLSTSVPCGECGHQFANEMALKTHMKSHPEPNPVAEPVAKPMAKPMVKPKTKRFRCEHKDCPYETDRRFLFGQHQRRHSNIRPVYKCETIGCSMSFLSRNAMRLHMLAKHGVGPRPVTYRCDHTGCAYESQMALAFTQHQKIHLKTTGGPKRYQCEYEGCDYETSVERDFVYHQKSRHLKLRYHCDYEGCHYGTDYAKNLKRHEKCCHLNLKEYKCSADGCGKRYTTQSALKKHSEQHKSAAERKPIPKRVPNKKYECPEEGCGYKCEAPSQLANHRANRHNSERPHRCDYADCAYESHDKIALTAHKKIHPKTAGQPKRYQCEYEGCHYGTDCQRFLKYHQNRRHLNLKKFKCLADGCGKWFATNYERRKHAKRIHSEPSERHFPPRMPSKRYLCPERDCGQYCVNASALKRHQKSQHSAERPHRCDWPACEAAFKWKHSLQLHVSKHTGSQELECPVEGCGKRFANSHALCGHKRTAHDLPHACDWPDCGQRFGTRQQWTAHHNRHEGVRPFACPHVGCGQSFFNEKSLNRHKLKFNHNVL</sequence>
<keyword evidence="4 9" id="KW-0863">Zinc-finger</keyword>
<dbReference type="InterPro" id="IPR036236">
    <property type="entry name" value="Znf_C2H2_sf"/>
</dbReference>
<evidence type="ECO:0000259" key="10">
    <source>
        <dbReference type="PROSITE" id="PS50157"/>
    </source>
</evidence>
<feature type="domain" description="C2H2-type" evidence="10">
    <location>
        <begin position="987"/>
        <end position="1012"/>
    </location>
</feature>
<evidence type="ECO:0000256" key="9">
    <source>
        <dbReference type="PROSITE-ProRule" id="PRU00042"/>
    </source>
</evidence>
<dbReference type="Pfam" id="PF00096">
    <property type="entry name" value="zf-C2H2"/>
    <property type="match status" value="6"/>
</dbReference>
<dbReference type="PANTHER" id="PTHR46179">
    <property type="entry name" value="ZINC FINGER PROTEIN"/>
    <property type="match status" value="1"/>
</dbReference>
<keyword evidence="2" id="KW-0479">Metal-binding</keyword>
<dbReference type="FunFam" id="3.30.160.60:FF:001102">
    <property type="entry name" value="Transcription factor IIIA"/>
    <property type="match status" value="1"/>
</dbReference>
<dbReference type="InterPro" id="IPR051061">
    <property type="entry name" value="Zinc_finger_trans_reg"/>
</dbReference>
<dbReference type="SMART" id="SM00355">
    <property type="entry name" value="ZnF_C2H2"/>
    <property type="match status" value="24"/>
</dbReference>
<feature type="domain" description="C2H2-type" evidence="10">
    <location>
        <begin position="538"/>
        <end position="565"/>
    </location>
</feature>
<dbReference type="GO" id="GO:0005634">
    <property type="term" value="C:nucleus"/>
    <property type="evidence" value="ECO:0007669"/>
    <property type="project" value="UniProtKB-SubCell"/>
</dbReference>
<evidence type="ECO:0000256" key="1">
    <source>
        <dbReference type="ARBA" id="ARBA00004123"/>
    </source>
</evidence>
<feature type="domain" description="C2H2-type" evidence="10">
    <location>
        <begin position="957"/>
        <end position="986"/>
    </location>
</feature>
<evidence type="ECO:0000256" key="6">
    <source>
        <dbReference type="ARBA" id="ARBA00023015"/>
    </source>
</evidence>
<feature type="domain" description="C2H2-type" evidence="10">
    <location>
        <begin position="884"/>
        <end position="914"/>
    </location>
</feature>
<dbReference type="GO" id="GO:0008270">
    <property type="term" value="F:zinc ion binding"/>
    <property type="evidence" value="ECO:0007669"/>
    <property type="project" value="UniProtKB-KW"/>
</dbReference>
<feature type="domain" description="C2H2-type" evidence="10">
    <location>
        <begin position="926"/>
        <end position="956"/>
    </location>
</feature>
<feature type="domain" description="C2H2-type" evidence="10">
    <location>
        <begin position="186"/>
        <end position="215"/>
    </location>
</feature>
<gene>
    <name evidence="11" type="ORF">OSB1V03_LOCUS7916</name>
</gene>